<organism evidence="2 3">
    <name type="scientific">Trapa incisa</name>
    <dbReference type="NCBI Taxonomy" id="236973"/>
    <lineage>
        <taxon>Eukaryota</taxon>
        <taxon>Viridiplantae</taxon>
        <taxon>Streptophyta</taxon>
        <taxon>Embryophyta</taxon>
        <taxon>Tracheophyta</taxon>
        <taxon>Spermatophyta</taxon>
        <taxon>Magnoliopsida</taxon>
        <taxon>eudicotyledons</taxon>
        <taxon>Gunneridae</taxon>
        <taxon>Pentapetalae</taxon>
        <taxon>rosids</taxon>
        <taxon>malvids</taxon>
        <taxon>Myrtales</taxon>
        <taxon>Lythraceae</taxon>
        <taxon>Trapa</taxon>
    </lineage>
</organism>
<evidence type="ECO:0000313" key="3">
    <source>
        <dbReference type="Proteomes" id="UP001345219"/>
    </source>
</evidence>
<evidence type="ECO:0000313" key="2">
    <source>
        <dbReference type="EMBL" id="KAK4757408.1"/>
    </source>
</evidence>
<name>A0AAN7JY13_9MYRT</name>
<proteinExistence type="predicted"/>
<dbReference type="AlphaFoldDB" id="A0AAN7JY13"/>
<dbReference type="Proteomes" id="UP001345219">
    <property type="component" value="Chromosome 15"/>
</dbReference>
<evidence type="ECO:0000256" key="1">
    <source>
        <dbReference type="SAM" id="MobiDB-lite"/>
    </source>
</evidence>
<protein>
    <submittedName>
        <fullName evidence="2">Uncharacterized protein</fullName>
    </submittedName>
</protein>
<reference evidence="2 3" key="1">
    <citation type="journal article" date="2023" name="Hortic Res">
        <title>Pangenome of water caltrop reveals structural variations and asymmetric subgenome divergence after allopolyploidization.</title>
        <authorList>
            <person name="Zhang X."/>
            <person name="Chen Y."/>
            <person name="Wang L."/>
            <person name="Yuan Y."/>
            <person name="Fang M."/>
            <person name="Shi L."/>
            <person name="Lu R."/>
            <person name="Comes H.P."/>
            <person name="Ma Y."/>
            <person name="Chen Y."/>
            <person name="Huang G."/>
            <person name="Zhou Y."/>
            <person name="Zheng Z."/>
            <person name="Qiu Y."/>
        </authorList>
    </citation>
    <scope>NUCLEOTIDE SEQUENCE [LARGE SCALE GENOMIC DNA]</scope>
    <source>
        <tissue evidence="2">Roots</tissue>
    </source>
</reference>
<comment type="caution">
    <text evidence="2">The sequence shown here is derived from an EMBL/GenBank/DDBJ whole genome shotgun (WGS) entry which is preliminary data.</text>
</comment>
<gene>
    <name evidence="2" type="ORF">SAY87_018709</name>
</gene>
<sequence length="74" mass="8613">MEEEEALVPRRGEGEMSDVEEEEDKRNPDQMKGIGSSALRLVGLSVKLAPRRERETRKEWPFVLEMYTPLIRPN</sequence>
<keyword evidence="3" id="KW-1185">Reference proteome</keyword>
<accession>A0AAN7JY13</accession>
<feature type="region of interest" description="Disordered" evidence="1">
    <location>
        <begin position="1"/>
        <end position="34"/>
    </location>
</feature>
<dbReference type="EMBL" id="JAXIOK010000012">
    <property type="protein sequence ID" value="KAK4757408.1"/>
    <property type="molecule type" value="Genomic_DNA"/>
</dbReference>